<gene>
    <name evidence="1" type="ORF">B0O44_11274</name>
</gene>
<evidence type="ECO:0000313" key="2">
    <source>
        <dbReference type="Proteomes" id="UP000248198"/>
    </source>
</evidence>
<dbReference type="AlphaFoldDB" id="A0A318UAK6"/>
<protein>
    <submittedName>
        <fullName evidence="1">Uncharacterized protein</fullName>
    </submittedName>
</protein>
<organism evidence="1 2">
    <name type="scientific">Pedobacter nutrimenti</name>
    <dbReference type="NCBI Taxonomy" id="1241337"/>
    <lineage>
        <taxon>Bacteria</taxon>
        <taxon>Pseudomonadati</taxon>
        <taxon>Bacteroidota</taxon>
        <taxon>Sphingobacteriia</taxon>
        <taxon>Sphingobacteriales</taxon>
        <taxon>Sphingobacteriaceae</taxon>
        <taxon>Pedobacter</taxon>
    </lineage>
</organism>
<dbReference type="OrthoDB" id="853400at2"/>
<dbReference type="EMBL" id="QKLU01000012">
    <property type="protein sequence ID" value="PYF68487.1"/>
    <property type="molecule type" value="Genomic_DNA"/>
</dbReference>
<name>A0A318UAK6_9SPHI</name>
<dbReference type="Proteomes" id="UP000248198">
    <property type="component" value="Unassembled WGS sequence"/>
</dbReference>
<accession>A0A318UAK6</accession>
<keyword evidence="2" id="KW-1185">Reference proteome</keyword>
<reference evidence="1 2" key="1">
    <citation type="submission" date="2018-06" db="EMBL/GenBank/DDBJ databases">
        <title>Genomic Encyclopedia of Archaeal and Bacterial Type Strains, Phase II (KMG-II): from individual species to whole genera.</title>
        <authorList>
            <person name="Goeker M."/>
        </authorList>
    </citation>
    <scope>NUCLEOTIDE SEQUENCE [LARGE SCALE GENOMIC DNA]</scope>
    <source>
        <strain evidence="1 2">DSM 27372</strain>
    </source>
</reference>
<sequence>MNVKDKIKEVLKNEDLTWEKLAELDGGQGKGSYRQNLIKRVEKLQSTFDLIGYEIVLKKVK</sequence>
<evidence type="ECO:0000313" key="1">
    <source>
        <dbReference type="EMBL" id="PYF68487.1"/>
    </source>
</evidence>
<comment type="caution">
    <text evidence="1">The sequence shown here is derived from an EMBL/GenBank/DDBJ whole genome shotgun (WGS) entry which is preliminary data.</text>
</comment>
<dbReference type="RefSeq" id="WP_110834742.1">
    <property type="nucleotide sequence ID" value="NZ_QKLU01000012.1"/>
</dbReference>
<proteinExistence type="predicted"/>